<dbReference type="Gene3D" id="3.40.50.1820">
    <property type="entry name" value="alpha/beta hydrolase"/>
    <property type="match status" value="1"/>
</dbReference>
<dbReference type="InterPro" id="IPR050266">
    <property type="entry name" value="AB_hydrolase_sf"/>
</dbReference>
<evidence type="ECO:0000313" key="3">
    <source>
        <dbReference type="EMBL" id="RPA34403.1"/>
    </source>
</evidence>
<dbReference type="EMBL" id="CP034073">
    <property type="protein sequence ID" value="AZG36555.1"/>
    <property type="molecule type" value="Genomic_DNA"/>
</dbReference>
<dbReference type="Proteomes" id="UP000273778">
    <property type="component" value="Chromosome"/>
</dbReference>
<evidence type="ECO:0000313" key="2">
    <source>
        <dbReference type="EMBL" id="AZG36555.1"/>
    </source>
</evidence>
<evidence type="ECO:0000259" key="1">
    <source>
        <dbReference type="Pfam" id="PF00561"/>
    </source>
</evidence>
<feature type="domain" description="AB hydrolase-1" evidence="1">
    <location>
        <begin position="36"/>
        <end position="277"/>
    </location>
</feature>
<dbReference type="PRINTS" id="PR00412">
    <property type="entry name" value="EPOXHYDRLASE"/>
</dbReference>
<keyword evidence="4" id="KW-1185">Reference proteome</keyword>
<reference evidence="5" key="2">
    <citation type="submission" date="2018-11" db="EMBL/GenBank/DDBJ databases">
        <title>Shewanella sp. R106.</title>
        <authorList>
            <person name="Hwang Y.J."/>
            <person name="Hwang C.Y."/>
        </authorList>
    </citation>
    <scope>NUCLEOTIDE SEQUENCE [LARGE SCALE GENOMIC DNA]</scope>
    <source>
        <strain evidence="5">R106</strain>
    </source>
</reference>
<dbReference type="OrthoDB" id="9779853at2"/>
<dbReference type="KEGG" id="spsr:EGC80_17945"/>
<sequence length="294" mass="32547">MPVRTFPLNESVMSTLMPHKIIDNQPLYYSDEGHGPVVIFCHGLLANSHMWRAQIDELSTQYRCIAIDFWGHGQTTTIPETTQNLQDVAQHVLTLMDMLNIHSAAIIGHGSGGAIAAELILHAPVRINGLVMLNSFVGFEPQVNCIKYQGLMAEIANKQAISSELAQTISGLFFSKDIEQLITQDATLTAEIEQFSTELTTYSSAQIAALLKFANMAIFKRDTLEFVESLTLPTLVTVGLSGHLRTALESYLMHDSIDGSQLVHIEQTGHLANIEKPTIFNQHLIDFLSKINFN</sequence>
<dbReference type="InterPro" id="IPR029058">
    <property type="entry name" value="AB_hydrolase_fold"/>
</dbReference>
<dbReference type="PRINTS" id="PR00111">
    <property type="entry name" value="ABHYDROLASE"/>
</dbReference>
<protein>
    <submittedName>
        <fullName evidence="3">Alpha/beta hydrolase</fullName>
    </submittedName>
</protein>
<proteinExistence type="predicted"/>
<reference evidence="2 4" key="1">
    <citation type="submission" date="2018-11" db="EMBL/GenBank/DDBJ databases">
        <title>Shewanella sp. M2.</title>
        <authorList>
            <person name="Hwang Y.J."/>
            <person name="Hwang C.Y."/>
        </authorList>
    </citation>
    <scope>NUCLEOTIDE SEQUENCE [LARGE SCALE GENOMIC DNA]</scope>
    <source>
        <strain evidence="2 4">M2</strain>
    </source>
</reference>
<evidence type="ECO:0000313" key="4">
    <source>
        <dbReference type="Proteomes" id="UP000273778"/>
    </source>
</evidence>
<dbReference type="SUPFAM" id="SSF53474">
    <property type="entry name" value="alpha/beta-Hydrolases"/>
    <property type="match status" value="1"/>
</dbReference>
<dbReference type="InterPro" id="IPR000073">
    <property type="entry name" value="AB_hydrolase_1"/>
</dbReference>
<dbReference type="Proteomes" id="UP000278855">
    <property type="component" value="Unassembled WGS sequence"/>
</dbReference>
<dbReference type="InterPro" id="IPR000639">
    <property type="entry name" value="Epox_hydrolase-like"/>
</dbReference>
<dbReference type="AlphaFoldDB" id="A0A3N4E8J4"/>
<evidence type="ECO:0000313" key="5">
    <source>
        <dbReference type="Proteomes" id="UP000278855"/>
    </source>
</evidence>
<name>A0A3N4E8J4_9GAMM</name>
<reference evidence="3" key="3">
    <citation type="submission" date="2018-11" db="EMBL/GenBank/DDBJ databases">
        <authorList>
            <person name="Hwang Y.J."/>
            <person name="Hwang C.Y."/>
        </authorList>
    </citation>
    <scope>NUCLEOTIDE SEQUENCE</scope>
    <source>
        <strain evidence="3">R106</strain>
    </source>
</reference>
<dbReference type="GO" id="GO:0016787">
    <property type="term" value="F:hydrolase activity"/>
    <property type="evidence" value="ECO:0007669"/>
    <property type="project" value="UniProtKB-KW"/>
</dbReference>
<dbReference type="PANTHER" id="PTHR43798">
    <property type="entry name" value="MONOACYLGLYCEROL LIPASE"/>
    <property type="match status" value="1"/>
</dbReference>
<accession>A0A3N4E8J4</accession>
<organism evidence="3 5">
    <name type="scientific">Shewanella psychromarinicola</name>
    <dbReference type="NCBI Taxonomy" id="2487742"/>
    <lineage>
        <taxon>Bacteria</taxon>
        <taxon>Pseudomonadati</taxon>
        <taxon>Pseudomonadota</taxon>
        <taxon>Gammaproteobacteria</taxon>
        <taxon>Alteromonadales</taxon>
        <taxon>Shewanellaceae</taxon>
        <taxon>Shewanella</taxon>
    </lineage>
</organism>
<keyword evidence="3" id="KW-0378">Hydrolase</keyword>
<dbReference type="EMBL" id="RKKB01000001">
    <property type="protein sequence ID" value="RPA34403.1"/>
    <property type="molecule type" value="Genomic_DNA"/>
</dbReference>
<dbReference type="Pfam" id="PF00561">
    <property type="entry name" value="Abhydrolase_1"/>
    <property type="match status" value="1"/>
</dbReference>
<gene>
    <name evidence="3" type="ORF">EGC77_01580</name>
    <name evidence="2" type="ORF">EGC80_17945</name>
</gene>
<dbReference type="PANTHER" id="PTHR43798:SF29">
    <property type="entry name" value="AB HYDROLASE-1 DOMAIN-CONTAINING PROTEIN"/>
    <property type="match status" value="1"/>
</dbReference>